<dbReference type="InterPro" id="IPR037185">
    <property type="entry name" value="EmrE-like"/>
</dbReference>
<evidence type="ECO:0000256" key="5">
    <source>
        <dbReference type="ARBA" id="ARBA00022692"/>
    </source>
</evidence>
<evidence type="ECO:0000256" key="2">
    <source>
        <dbReference type="ARBA" id="ARBA00007362"/>
    </source>
</evidence>
<keyword evidence="4" id="KW-1003">Cell membrane</keyword>
<evidence type="ECO:0000256" key="6">
    <source>
        <dbReference type="ARBA" id="ARBA00022989"/>
    </source>
</evidence>
<keyword evidence="11" id="KW-1185">Reference proteome</keyword>
<evidence type="ECO:0000256" key="8">
    <source>
        <dbReference type="SAM" id="Phobius"/>
    </source>
</evidence>
<name>A0ABM5ZVD0_9GAMM</name>
<proteinExistence type="inferred from homology"/>
<feature type="transmembrane region" description="Helical" evidence="8">
    <location>
        <begin position="247"/>
        <end position="264"/>
    </location>
</feature>
<feature type="transmembrane region" description="Helical" evidence="8">
    <location>
        <begin position="306"/>
        <end position="329"/>
    </location>
</feature>
<dbReference type="Pfam" id="PF00892">
    <property type="entry name" value="EamA"/>
    <property type="match status" value="1"/>
</dbReference>
<organism evidence="10 11">
    <name type="scientific">Psychrobacter alimentarius</name>
    <dbReference type="NCBI Taxonomy" id="261164"/>
    <lineage>
        <taxon>Bacteria</taxon>
        <taxon>Pseudomonadati</taxon>
        <taxon>Pseudomonadota</taxon>
        <taxon>Gammaproteobacteria</taxon>
        <taxon>Moraxellales</taxon>
        <taxon>Moraxellaceae</taxon>
        <taxon>Psychrobacter</taxon>
    </lineage>
</organism>
<feature type="transmembrane region" description="Helical" evidence="8">
    <location>
        <begin position="171"/>
        <end position="189"/>
    </location>
</feature>
<keyword evidence="6 8" id="KW-1133">Transmembrane helix</keyword>
<comment type="subcellular location">
    <subcellularLocation>
        <location evidence="1">Cell membrane</location>
        <topology evidence="1">Multi-pass membrane protein</topology>
    </subcellularLocation>
</comment>
<dbReference type="NCBIfam" id="TIGR00688">
    <property type="entry name" value="rarD"/>
    <property type="match status" value="1"/>
</dbReference>
<gene>
    <name evidence="10" type="ORF">A3K91_0410</name>
</gene>
<keyword evidence="7 8" id="KW-0472">Membrane</keyword>
<evidence type="ECO:0000259" key="9">
    <source>
        <dbReference type="Pfam" id="PF00892"/>
    </source>
</evidence>
<dbReference type="InterPro" id="IPR000620">
    <property type="entry name" value="EamA_dom"/>
</dbReference>
<evidence type="ECO:0000256" key="3">
    <source>
        <dbReference type="ARBA" id="ARBA00022448"/>
    </source>
</evidence>
<evidence type="ECO:0000256" key="4">
    <source>
        <dbReference type="ARBA" id="ARBA00022475"/>
    </source>
</evidence>
<evidence type="ECO:0000313" key="11">
    <source>
        <dbReference type="Proteomes" id="UP000076104"/>
    </source>
</evidence>
<evidence type="ECO:0000256" key="7">
    <source>
        <dbReference type="ARBA" id="ARBA00023136"/>
    </source>
</evidence>
<feature type="transmembrane region" description="Helical" evidence="8">
    <location>
        <begin position="141"/>
        <end position="159"/>
    </location>
</feature>
<feature type="transmembrane region" description="Helical" evidence="8">
    <location>
        <begin position="104"/>
        <end position="129"/>
    </location>
</feature>
<dbReference type="EMBL" id="CP014945">
    <property type="protein sequence ID" value="AMT96041.1"/>
    <property type="molecule type" value="Genomic_DNA"/>
</dbReference>
<reference evidence="10 11" key="1">
    <citation type="submission" date="2016-03" db="EMBL/GenBank/DDBJ databases">
        <title>Genome sequencing of Psychrobacter alimentarius PAMC 27889.</title>
        <authorList>
            <person name="Lee J."/>
            <person name="Kim O.-S."/>
        </authorList>
    </citation>
    <scope>NUCLEOTIDE SEQUENCE [LARGE SCALE GENOMIC DNA]</scope>
    <source>
        <strain evidence="10 11">PAMC 27889</strain>
    </source>
</reference>
<evidence type="ECO:0000313" key="10">
    <source>
        <dbReference type="EMBL" id="AMT96041.1"/>
    </source>
</evidence>
<sequence>MKNTASKKNVSQNDAALNASLLCENDYTQIYGVYMSTSMLSNVFANTVATAVSRVPLPTIWTAGSIQQRILIMGVILAVLSNVLFGVLYAYSSFLAPLSGTQVFIWRMLAMWAVLIGYLWVSGSFGLHINKLKALRTVKQWAWLLLPTPIFLSQLWLFVWAPVNGQGVQTAMGYFLFPLMMVIFGCILFGEKLSRLQWLAVALAVLGVGSEIVRTQSVSWATLWVCGTYPIYYILRRMQGIGAITGLLVDLTIFAPFALAYLFFFEPSSLTLVTGSGFFIAMLAGLGLLSVLAMKTNIDASQMLPVNVYGMMSYLEPALLFILAITILGNPFESAMIYSYGLIWLGIACLIVHGVRQFRQAHRDIQLTKMVEAV</sequence>
<dbReference type="SUPFAM" id="SSF103481">
    <property type="entry name" value="Multidrug resistance efflux transporter EmrE"/>
    <property type="match status" value="2"/>
</dbReference>
<feature type="transmembrane region" description="Helical" evidence="8">
    <location>
        <begin position="270"/>
        <end position="294"/>
    </location>
</feature>
<evidence type="ECO:0000256" key="1">
    <source>
        <dbReference type="ARBA" id="ARBA00004651"/>
    </source>
</evidence>
<feature type="transmembrane region" description="Helical" evidence="8">
    <location>
        <begin position="196"/>
        <end position="212"/>
    </location>
</feature>
<accession>A0ABM5ZVD0</accession>
<feature type="transmembrane region" description="Helical" evidence="8">
    <location>
        <begin position="218"/>
        <end position="235"/>
    </location>
</feature>
<feature type="domain" description="EamA" evidence="9">
    <location>
        <begin position="73"/>
        <end position="208"/>
    </location>
</feature>
<dbReference type="InterPro" id="IPR004626">
    <property type="entry name" value="RarD"/>
</dbReference>
<protein>
    <submittedName>
        <fullName evidence="10">Protein rarD</fullName>
    </submittedName>
</protein>
<feature type="transmembrane region" description="Helical" evidence="8">
    <location>
        <begin position="335"/>
        <end position="355"/>
    </location>
</feature>
<comment type="similarity">
    <text evidence="2">Belongs to the EamA transporter family.</text>
</comment>
<feature type="transmembrane region" description="Helical" evidence="8">
    <location>
        <begin position="70"/>
        <end position="92"/>
    </location>
</feature>
<keyword evidence="5 8" id="KW-0812">Transmembrane</keyword>
<keyword evidence="3" id="KW-0813">Transport</keyword>
<dbReference type="Proteomes" id="UP000076104">
    <property type="component" value="Chromosome"/>
</dbReference>